<dbReference type="InterPro" id="IPR007751">
    <property type="entry name" value="DUF676_lipase-like"/>
</dbReference>
<name>A0A9W9KPN2_9EURO</name>
<dbReference type="Proteomes" id="UP001149165">
    <property type="component" value="Unassembled WGS sequence"/>
</dbReference>
<sequence length="317" mass="35560">MVNQVKDLPPSIYGIREIYRPNDGPIEADIVAIHGLNGHATQTWTSKAQDICWLSNEAYLPRYVPRARVLVWGYNASVASWKGNSPSSDRVLQHAQTLTSQLEADRDLEDATERPIIFLCHSLGGIIVKRALIYARSRPKLSNIYSIFTCTFAILFFGTPHHGSSKANLLGSLQKVASFAIPKGAMDLESGLVNALERESEVLQNITDQFVPLMPNFRIFFFWEQEKTDMKYKVDYIVEETSAAPILDNTERCGINADHSKMCKFESPSDQGFRTAVAAIRRYAREAPCVIQKRCQRASEVQRSDRMAEAAELVGTV</sequence>
<evidence type="ECO:0000256" key="2">
    <source>
        <dbReference type="ARBA" id="ARBA00004240"/>
    </source>
</evidence>
<dbReference type="InterPro" id="IPR052374">
    <property type="entry name" value="SERAC1"/>
</dbReference>
<comment type="caution">
    <text evidence="9">The sequence shown here is derived from an EMBL/GenBank/DDBJ whole genome shotgun (WGS) entry which is preliminary data.</text>
</comment>
<evidence type="ECO:0000256" key="6">
    <source>
        <dbReference type="ARBA" id="ARBA00023128"/>
    </source>
</evidence>
<evidence type="ECO:0000256" key="1">
    <source>
        <dbReference type="ARBA" id="ARBA00004173"/>
    </source>
</evidence>
<evidence type="ECO:0000313" key="10">
    <source>
        <dbReference type="Proteomes" id="UP001149165"/>
    </source>
</evidence>
<evidence type="ECO:0000256" key="5">
    <source>
        <dbReference type="ARBA" id="ARBA00022824"/>
    </source>
</evidence>
<keyword evidence="5" id="KW-0256">Endoplasmic reticulum</keyword>
<dbReference type="GO" id="GO:0005739">
    <property type="term" value="C:mitochondrion"/>
    <property type="evidence" value="ECO:0007669"/>
    <property type="project" value="UniProtKB-SubCell"/>
</dbReference>
<dbReference type="SUPFAM" id="SSF53474">
    <property type="entry name" value="alpha/beta-Hydrolases"/>
    <property type="match status" value="1"/>
</dbReference>
<gene>
    <name evidence="9" type="ORF">N7456_001737</name>
</gene>
<dbReference type="GO" id="GO:0017000">
    <property type="term" value="P:antibiotic biosynthetic process"/>
    <property type="evidence" value="ECO:0007669"/>
    <property type="project" value="UniProtKB-ARBA"/>
</dbReference>
<dbReference type="GO" id="GO:0005783">
    <property type="term" value="C:endoplasmic reticulum"/>
    <property type="evidence" value="ECO:0007669"/>
    <property type="project" value="UniProtKB-SubCell"/>
</dbReference>
<keyword evidence="10" id="KW-1185">Reference proteome</keyword>
<dbReference type="PANTHER" id="PTHR48182:SF2">
    <property type="entry name" value="PROTEIN SERAC1"/>
    <property type="match status" value="1"/>
</dbReference>
<evidence type="ECO:0000256" key="3">
    <source>
        <dbReference type="ARBA" id="ARBA00004370"/>
    </source>
</evidence>
<dbReference type="AlphaFoldDB" id="A0A9W9KPN2"/>
<proteinExistence type="inferred from homology"/>
<comment type="subcellular location">
    <subcellularLocation>
        <location evidence="2">Endoplasmic reticulum</location>
    </subcellularLocation>
    <subcellularLocation>
        <location evidence="3">Membrane</location>
    </subcellularLocation>
    <subcellularLocation>
        <location evidence="1">Mitochondrion</location>
    </subcellularLocation>
</comment>
<dbReference type="GO" id="GO:0072330">
    <property type="term" value="P:monocarboxylic acid biosynthetic process"/>
    <property type="evidence" value="ECO:0007669"/>
    <property type="project" value="UniProtKB-ARBA"/>
</dbReference>
<reference evidence="9" key="2">
    <citation type="journal article" date="2023" name="IMA Fungus">
        <title>Comparative genomic study of the Penicillium genus elucidates a diverse pangenome and 15 lateral gene transfer events.</title>
        <authorList>
            <person name="Petersen C."/>
            <person name="Sorensen T."/>
            <person name="Nielsen M.R."/>
            <person name="Sondergaard T.E."/>
            <person name="Sorensen J.L."/>
            <person name="Fitzpatrick D.A."/>
            <person name="Frisvad J.C."/>
            <person name="Nielsen K.L."/>
        </authorList>
    </citation>
    <scope>NUCLEOTIDE SEQUENCE</scope>
    <source>
        <strain evidence="9">IBT 30069</strain>
    </source>
</reference>
<comment type="similarity">
    <text evidence="4">Belongs to the putative lipase ROG1 family.</text>
</comment>
<evidence type="ECO:0000256" key="7">
    <source>
        <dbReference type="ARBA" id="ARBA00023136"/>
    </source>
</evidence>
<reference evidence="9" key="1">
    <citation type="submission" date="2022-11" db="EMBL/GenBank/DDBJ databases">
        <authorList>
            <person name="Petersen C."/>
        </authorList>
    </citation>
    <scope>NUCLEOTIDE SEQUENCE</scope>
    <source>
        <strain evidence="9">IBT 30069</strain>
    </source>
</reference>
<evidence type="ECO:0000256" key="4">
    <source>
        <dbReference type="ARBA" id="ARBA00007920"/>
    </source>
</evidence>
<dbReference type="GO" id="GO:0016020">
    <property type="term" value="C:membrane"/>
    <property type="evidence" value="ECO:0007669"/>
    <property type="project" value="UniProtKB-SubCell"/>
</dbReference>
<dbReference type="EMBL" id="JAPQKH010000002">
    <property type="protein sequence ID" value="KAJ5113203.1"/>
    <property type="molecule type" value="Genomic_DNA"/>
</dbReference>
<dbReference type="InterPro" id="IPR029058">
    <property type="entry name" value="AB_hydrolase_fold"/>
</dbReference>
<dbReference type="Gene3D" id="3.40.50.1820">
    <property type="entry name" value="alpha/beta hydrolase"/>
    <property type="match status" value="1"/>
</dbReference>
<feature type="domain" description="DUF676" evidence="8">
    <location>
        <begin position="30"/>
        <end position="165"/>
    </location>
</feature>
<dbReference type="OrthoDB" id="5086500at2759"/>
<keyword evidence="6" id="KW-0496">Mitochondrion</keyword>
<evidence type="ECO:0000259" key="8">
    <source>
        <dbReference type="Pfam" id="PF05057"/>
    </source>
</evidence>
<dbReference type="PANTHER" id="PTHR48182">
    <property type="entry name" value="PROTEIN SERAC1"/>
    <property type="match status" value="1"/>
</dbReference>
<keyword evidence="7" id="KW-0472">Membrane</keyword>
<organism evidence="9 10">
    <name type="scientific">Penicillium angulare</name>
    <dbReference type="NCBI Taxonomy" id="116970"/>
    <lineage>
        <taxon>Eukaryota</taxon>
        <taxon>Fungi</taxon>
        <taxon>Dikarya</taxon>
        <taxon>Ascomycota</taxon>
        <taxon>Pezizomycotina</taxon>
        <taxon>Eurotiomycetes</taxon>
        <taxon>Eurotiomycetidae</taxon>
        <taxon>Eurotiales</taxon>
        <taxon>Aspergillaceae</taxon>
        <taxon>Penicillium</taxon>
    </lineage>
</organism>
<protein>
    <recommendedName>
        <fullName evidence="8">DUF676 domain-containing protein</fullName>
    </recommendedName>
</protein>
<dbReference type="Pfam" id="PF05057">
    <property type="entry name" value="DUF676"/>
    <property type="match status" value="1"/>
</dbReference>
<accession>A0A9W9KPN2</accession>
<evidence type="ECO:0000313" key="9">
    <source>
        <dbReference type="EMBL" id="KAJ5113203.1"/>
    </source>
</evidence>